<dbReference type="EMBL" id="JANIEX010000432">
    <property type="protein sequence ID" value="KAJ3567170.1"/>
    <property type="molecule type" value="Genomic_DNA"/>
</dbReference>
<dbReference type="Gene3D" id="3.10.620.30">
    <property type="match status" value="1"/>
</dbReference>
<dbReference type="GO" id="GO:0005737">
    <property type="term" value="C:cytoplasm"/>
    <property type="evidence" value="ECO:0007669"/>
    <property type="project" value="TreeGrafter"/>
</dbReference>
<proteinExistence type="predicted"/>
<dbReference type="AlphaFoldDB" id="A0AAD5VT59"/>
<name>A0AAD5VT59_9AGAR</name>
<comment type="caution">
    <text evidence="3">The sequence shown here is derived from an EMBL/GenBank/DDBJ whole genome shotgun (WGS) entry which is preliminary data.</text>
</comment>
<feature type="compositionally biased region" description="Basic and acidic residues" evidence="1">
    <location>
        <begin position="142"/>
        <end position="156"/>
    </location>
</feature>
<keyword evidence="4" id="KW-1185">Reference proteome</keyword>
<sequence length="523" mass="57413">MSTVLPPRRQIPPPPPPRAKADNPGSDSAQALSLAARIASLQLNPAAQLPFRNAGNPDGGRSGLKKNAHASLETSAKTFALVLAGLDPDYLSSLLARPPPPIPSKYSQEPEYAVDTPPQLPPRRKLPPKPPSPIQSNYDYADVDRPSESQEYHDDFNQNEGDDAQRYHNPEADSTEYAAPEDETPANGMFPAGACIKCHDFSSVDAHAAQFPRQYVRSLDELAYNLTEPFTYETEKARAIFTWLHHNIQYDAQSFLAGNIKPATPESTLSSGLAVCDGYAGLFVDLAGKAGLQVHRVTGHGKGYGYRDLAPGEPVPRQDMNHAWNCVLTDGEWRLIDACWGAGFLNGSAFEKRFDPSWFTSTPVEFVRRHFPEDPSFQLIADEDGGPLNWEDYILAPAGPLVYGDFYRLGFLVDLLQPASQTLRNGQTVTFTLYKRCEHMTNDERENYVYALLVPGEKPILLQPNIEGGWGLTHRVTGGTELSLVFISTVGGEDAKGIGIRGYTNALNRKAMSFGGLAKWTIV</sequence>
<evidence type="ECO:0000313" key="3">
    <source>
        <dbReference type="EMBL" id="KAJ3567170.1"/>
    </source>
</evidence>
<feature type="region of interest" description="Disordered" evidence="1">
    <location>
        <begin position="1"/>
        <end position="29"/>
    </location>
</feature>
<feature type="region of interest" description="Disordered" evidence="1">
    <location>
        <begin position="46"/>
        <end position="68"/>
    </location>
</feature>
<gene>
    <name evidence="3" type="ORF">NP233_g6535</name>
</gene>
<protein>
    <recommendedName>
        <fullName evidence="2">Transglutaminase-like domain-containing protein</fullName>
    </recommendedName>
</protein>
<dbReference type="SUPFAM" id="SSF54001">
    <property type="entry name" value="Cysteine proteinases"/>
    <property type="match status" value="1"/>
</dbReference>
<feature type="compositionally biased region" description="Pro residues" evidence="1">
    <location>
        <begin position="9"/>
        <end position="18"/>
    </location>
</feature>
<dbReference type="SMART" id="SM00460">
    <property type="entry name" value="TGc"/>
    <property type="match status" value="1"/>
</dbReference>
<dbReference type="PANTHER" id="PTHR46333:SF5">
    <property type="entry name" value="TRANSGLUTAMINASE-LIKE DOMAIN-CONTAINING PROTEIN"/>
    <property type="match status" value="1"/>
</dbReference>
<dbReference type="InterPro" id="IPR052557">
    <property type="entry name" value="CAP/Cytokinesis_protein"/>
</dbReference>
<dbReference type="PANTHER" id="PTHR46333">
    <property type="entry name" value="CYTOKINESIS PROTEIN 3"/>
    <property type="match status" value="1"/>
</dbReference>
<reference evidence="3" key="1">
    <citation type="submission" date="2022-07" db="EMBL/GenBank/DDBJ databases">
        <title>Genome Sequence of Leucocoprinus birnbaumii.</title>
        <authorList>
            <person name="Buettner E."/>
        </authorList>
    </citation>
    <scope>NUCLEOTIDE SEQUENCE</scope>
    <source>
        <strain evidence="3">VT141</strain>
    </source>
</reference>
<evidence type="ECO:0000259" key="2">
    <source>
        <dbReference type="SMART" id="SM00460"/>
    </source>
</evidence>
<dbReference type="InterPro" id="IPR002931">
    <property type="entry name" value="Transglutaminase-like"/>
</dbReference>
<accession>A0AAD5VT59</accession>
<dbReference type="Proteomes" id="UP001213000">
    <property type="component" value="Unassembled WGS sequence"/>
</dbReference>
<feature type="domain" description="Transglutaminase-like" evidence="2">
    <location>
        <begin position="268"/>
        <end position="340"/>
    </location>
</feature>
<organism evidence="3 4">
    <name type="scientific">Leucocoprinus birnbaumii</name>
    <dbReference type="NCBI Taxonomy" id="56174"/>
    <lineage>
        <taxon>Eukaryota</taxon>
        <taxon>Fungi</taxon>
        <taxon>Dikarya</taxon>
        <taxon>Basidiomycota</taxon>
        <taxon>Agaricomycotina</taxon>
        <taxon>Agaricomycetes</taxon>
        <taxon>Agaricomycetidae</taxon>
        <taxon>Agaricales</taxon>
        <taxon>Agaricineae</taxon>
        <taxon>Agaricaceae</taxon>
        <taxon>Leucocoprinus</taxon>
    </lineage>
</organism>
<feature type="region of interest" description="Disordered" evidence="1">
    <location>
        <begin position="101"/>
        <end position="168"/>
    </location>
</feature>
<evidence type="ECO:0000256" key="1">
    <source>
        <dbReference type="SAM" id="MobiDB-lite"/>
    </source>
</evidence>
<dbReference type="Pfam" id="PF01841">
    <property type="entry name" value="Transglut_core"/>
    <property type="match status" value="1"/>
</dbReference>
<dbReference type="InterPro" id="IPR038765">
    <property type="entry name" value="Papain-like_cys_pep_sf"/>
</dbReference>
<evidence type="ECO:0000313" key="4">
    <source>
        <dbReference type="Proteomes" id="UP001213000"/>
    </source>
</evidence>